<keyword evidence="2" id="KW-0560">Oxidoreductase</keyword>
<dbReference type="InterPro" id="IPR051317">
    <property type="entry name" value="Gfo/Idh/MocA_oxidoreduct"/>
</dbReference>
<feature type="transmembrane region" description="Helical" evidence="3">
    <location>
        <begin position="777"/>
        <end position="795"/>
    </location>
</feature>
<keyword evidence="3" id="KW-1133">Transmembrane helix</keyword>
<evidence type="ECO:0000313" key="7">
    <source>
        <dbReference type="Proteomes" id="UP000028045"/>
    </source>
</evidence>
<dbReference type="Pfam" id="PF01408">
    <property type="entry name" value="GFO_IDH_MocA"/>
    <property type="match status" value="1"/>
</dbReference>
<feature type="domain" description="Gfo/Idh/MocA-like oxidoreductase C-terminal" evidence="5">
    <location>
        <begin position="124"/>
        <end position="347"/>
    </location>
</feature>
<dbReference type="OrthoDB" id="2129491at2759"/>
<dbReference type="GO" id="GO:0016491">
    <property type="term" value="F:oxidoreductase activity"/>
    <property type="evidence" value="ECO:0007669"/>
    <property type="project" value="UniProtKB-KW"/>
</dbReference>
<gene>
    <name evidence="6" type="ORF">S7711_03875</name>
</gene>
<dbReference type="InterPro" id="IPR000683">
    <property type="entry name" value="Gfo/Idh/MocA-like_OxRdtase_N"/>
</dbReference>
<dbReference type="PANTHER" id="PTHR43708:SF5">
    <property type="entry name" value="CONSERVED EXPRESSED OXIDOREDUCTASE (EUROFUNG)-RELATED"/>
    <property type="match status" value="1"/>
</dbReference>
<evidence type="ECO:0000313" key="6">
    <source>
        <dbReference type="EMBL" id="KEY64884.1"/>
    </source>
</evidence>
<dbReference type="Gene3D" id="3.30.360.10">
    <property type="entry name" value="Dihydrodipicolinate Reductase, domain 2"/>
    <property type="match status" value="1"/>
</dbReference>
<dbReference type="InterPro" id="IPR004104">
    <property type="entry name" value="Gfo/Idh/MocA-like_OxRdtase_C"/>
</dbReference>
<dbReference type="AlphaFoldDB" id="A0A084AHV5"/>
<feature type="transmembrane region" description="Helical" evidence="3">
    <location>
        <begin position="512"/>
        <end position="532"/>
    </location>
</feature>
<evidence type="ECO:0000256" key="2">
    <source>
        <dbReference type="ARBA" id="ARBA00023002"/>
    </source>
</evidence>
<feature type="transmembrane region" description="Helical" evidence="3">
    <location>
        <begin position="473"/>
        <end position="492"/>
    </location>
</feature>
<feature type="domain" description="Gfo/Idh/MocA-like oxidoreductase N-terminal" evidence="4">
    <location>
        <begin position="9"/>
        <end position="110"/>
    </location>
</feature>
<evidence type="ECO:0008006" key="8">
    <source>
        <dbReference type="Google" id="ProtNLM"/>
    </source>
</evidence>
<dbReference type="Gene3D" id="3.40.50.720">
    <property type="entry name" value="NAD(P)-binding Rossmann-like Domain"/>
    <property type="match status" value="1"/>
</dbReference>
<dbReference type="Proteomes" id="UP000028045">
    <property type="component" value="Unassembled WGS sequence"/>
</dbReference>
<keyword evidence="3" id="KW-0472">Membrane</keyword>
<keyword evidence="3" id="KW-0812">Transmembrane</keyword>
<evidence type="ECO:0000259" key="4">
    <source>
        <dbReference type="Pfam" id="PF01408"/>
    </source>
</evidence>
<dbReference type="SUPFAM" id="SSF51735">
    <property type="entry name" value="NAD(P)-binding Rossmann-fold domains"/>
    <property type="match status" value="1"/>
</dbReference>
<reference evidence="6 7" key="1">
    <citation type="journal article" date="2014" name="BMC Genomics">
        <title>Comparative genome sequencing reveals chemotype-specific gene clusters in the toxigenic black mold Stachybotrys.</title>
        <authorList>
            <person name="Semeiks J."/>
            <person name="Borek D."/>
            <person name="Otwinowski Z."/>
            <person name="Grishin N.V."/>
        </authorList>
    </citation>
    <scope>NUCLEOTIDE SEQUENCE [LARGE SCALE GENOMIC DNA]</scope>
    <source>
        <strain evidence="7">CBS 109288 / IBT 7711</strain>
    </source>
</reference>
<dbReference type="Pfam" id="PF02894">
    <property type="entry name" value="GFO_IDH_MocA_C"/>
    <property type="match status" value="1"/>
</dbReference>
<sequence length="865" mass="96371">MSAKIFQIPFIKTTPQFKLYSIVQRSPKDGDSAPQDYPDIKHYTDANELIADPAVDVIVISTPPPTHFPLTKAALEAGKHVLTEKPFVPSSAQADELIALAKERNRLICVYQNRRWDTDFLLVKHLVSEGTLGRVVEFNTHFDRFRPVAPTTWKGQLDVSQGGTALFDLGTHLIDQVYTLFGLPQAVHGRLLNQREGRAELTSPDSVSAELTYPNGMLVNVKIGILSVEAPQPRFWVRGTKGSFAKTGLDNQEDQLKAGTAPTADGFGVDDPESMRLTLAAEDGTFSRAPVPARAPETYKAFYAAFGRAVESGREEDVPVKAAEARDVLRIIEAVAESARTGKDVTLARWSSEPAVMVDYFSYRPHSEPSTSGTPLDGPRSHVSSFRSSFFFDVPLSGSESDSATNTASTWCDDNLDFDMGFGPWNMPSSGFGWKPRSLPWHDMVGFKLEYLVRNPTARSQNDYFLRKRGSRVRLVVTFILSVVHCLLVAFFHKGMSISCSSRDGFSMVGFVFKWSSAVVATLGFFIFAQGYQNYRGLREKLSKLQQGAIILAFSFLKSTNADSGVGYTKADMQLIVYECLTLIAAYPVCVIEQIRGNACEPAVTRYCQQAAQTLQRLRNGGDIFPGAAGWKCMGSVSSNDRHNFADVEYFFEIFSLQLQIEFRRQKMKTRAPALASLHIIHNLRSHFENIVDLGNIDDRKSPVLRDNIDGLAQTARDCTLFDYRDIAPLPLLWFIDIAVRIIVLYLPIHHCSFIVSLTTSRGSLDDQDTVVPVLPAFFPICAVAAACTFIMMMLEEIWRGWNPVECGINPVAYCLSLATELDCLLHDFYEYDSTVLIRKHAYMGKTMFESVYESDASSERPLTV</sequence>
<dbReference type="PANTHER" id="PTHR43708">
    <property type="entry name" value="CONSERVED EXPRESSED OXIDOREDUCTASE (EUROFUNG)"/>
    <property type="match status" value="1"/>
</dbReference>
<organism evidence="6 7">
    <name type="scientific">Stachybotrys chartarum (strain CBS 109288 / IBT 7711)</name>
    <name type="common">Toxic black mold</name>
    <name type="synonym">Stilbospora chartarum</name>
    <dbReference type="NCBI Taxonomy" id="1280523"/>
    <lineage>
        <taxon>Eukaryota</taxon>
        <taxon>Fungi</taxon>
        <taxon>Dikarya</taxon>
        <taxon>Ascomycota</taxon>
        <taxon>Pezizomycotina</taxon>
        <taxon>Sordariomycetes</taxon>
        <taxon>Hypocreomycetidae</taxon>
        <taxon>Hypocreales</taxon>
        <taxon>Stachybotryaceae</taxon>
        <taxon>Stachybotrys</taxon>
    </lineage>
</organism>
<name>A0A084AHV5_STACB</name>
<keyword evidence="7" id="KW-1185">Reference proteome</keyword>
<proteinExistence type="inferred from homology"/>
<dbReference type="HOGENOM" id="CLU_016399_0_0_1"/>
<protein>
    <recommendedName>
        <fullName evidence="8">Gfo/Idh/MocA-like oxidoreductase N-terminal domain-containing protein</fullName>
    </recommendedName>
</protein>
<dbReference type="InterPro" id="IPR036291">
    <property type="entry name" value="NAD(P)-bd_dom_sf"/>
</dbReference>
<evidence type="ECO:0000259" key="5">
    <source>
        <dbReference type="Pfam" id="PF02894"/>
    </source>
</evidence>
<evidence type="ECO:0000256" key="3">
    <source>
        <dbReference type="SAM" id="Phobius"/>
    </source>
</evidence>
<comment type="similarity">
    <text evidence="1">Belongs to the Gfo/Idh/MocA family.</text>
</comment>
<dbReference type="GO" id="GO:0000166">
    <property type="term" value="F:nucleotide binding"/>
    <property type="evidence" value="ECO:0007669"/>
    <property type="project" value="InterPro"/>
</dbReference>
<dbReference type="EMBL" id="KL648721">
    <property type="protein sequence ID" value="KEY64884.1"/>
    <property type="molecule type" value="Genomic_DNA"/>
</dbReference>
<feature type="transmembrane region" description="Helical" evidence="3">
    <location>
        <begin position="732"/>
        <end position="757"/>
    </location>
</feature>
<evidence type="ECO:0000256" key="1">
    <source>
        <dbReference type="ARBA" id="ARBA00010928"/>
    </source>
</evidence>
<accession>A0A084AHV5</accession>